<evidence type="ECO:0008006" key="3">
    <source>
        <dbReference type="Google" id="ProtNLM"/>
    </source>
</evidence>
<reference evidence="1 2" key="1">
    <citation type="submission" date="2018-10" db="EMBL/GenBank/DDBJ databases">
        <title>Phylogenomics of Brevibacillus.</title>
        <authorList>
            <person name="Dunlap C."/>
        </authorList>
    </citation>
    <scope>NUCLEOTIDE SEQUENCE [LARGE SCALE GENOMIC DNA]</scope>
    <source>
        <strain evidence="1 2">JCM 15085</strain>
    </source>
</reference>
<dbReference type="EMBL" id="RHHT01000038">
    <property type="protein sequence ID" value="RNB76469.1"/>
    <property type="molecule type" value="Genomic_DNA"/>
</dbReference>
<protein>
    <recommendedName>
        <fullName evidence="3">SMP-30/Gluconolactonase/LRE-like region domain-containing protein</fullName>
    </recommendedName>
</protein>
<dbReference type="AlphaFoldDB" id="A0A3M8CLJ2"/>
<dbReference type="Gene3D" id="2.130.10.10">
    <property type="entry name" value="YVTN repeat-like/Quinoprotein amine dehydrogenase"/>
    <property type="match status" value="1"/>
</dbReference>
<sequence>MEILQKEEMILPNFQIGDVFVGIGNGLIAWYRPDGTFVQNLDSTTGSLEMTGMAFDSAGNLYATAFQAQRVAKFDTQGNFLELFGSDYNADPESIIFNEAGEAFVGQADGTRHIKKFDAAGNFIRDFVVATQDRGSDWIDLGPNQCTIFYTSEGTKILQYDVCADMQLADINVPAANTLYALRQLPNGEFLVANTTNLLRLDASGNLLQTYDTPNPADENFFFAMNLDPDGTSFWTAGYSTFNVYKFDIASGNILTQFKANGFSSIAGLAIFGERMPPPPQGCPVVNIQSCCQVVIERKTQLVPPARVGTAAEEKMVEAAIEKVCPEKVVICGVVRKTIRYVDAHGNNQTREDDVPFQCVIDREDANEDDTFHVVGADILCTVFAEEANFNADRSLAFKWVEKEIVKVCIRKGPPPADML</sequence>
<organism evidence="1 2">
    <name type="scientific">Brevibacillus panacihumi</name>
    <dbReference type="NCBI Taxonomy" id="497735"/>
    <lineage>
        <taxon>Bacteria</taxon>
        <taxon>Bacillati</taxon>
        <taxon>Bacillota</taxon>
        <taxon>Bacilli</taxon>
        <taxon>Bacillales</taxon>
        <taxon>Paenibacillaceae</taxon>
        <taxon>Brevibacillus</taxon>
    </lineage>
</organism>
<dbReference type="SUPFAM" id="SSF101898">
    <property type="entry name" value="NHL repeat"/>
    <property type="match status" value="1"/>
</dbReference>
<comment type="caution">
    <text evidence="1">The sequence shown here is derived from an EMBL/GenBank/DDBJ whole genome shotgun (WGS) entry which is preliminary data.</text>
</comment>
<name>A0A3M8CLJ2_9BACL</name>
<evidence type="ECO:0000313" key="2">
    <source>
        <dbReference type="Proteomes" id="UP000281915"/>
    </source>
</evidence>
<accession>A0A3M8CLJ2</accession>
<dbReference type="InterPro" id="IPR015943">
    <property type="entry name" value="WD40/YVTN_repeat-like_dom_sf"/>
</dbReference>
<evidence type="ECO:0000313" key="1">
    <source>
        <dbReference type="EMBL" id="RNB76469.1"/>
    </source>
</evidence>
<proteinExistence type="predicted"/>
<dbReference type="Proteomes" id="UP000281915">
    <property type="component" value="Unassembled WGS sequence"/>
</dbReference>
<gene>
    <name evidence="1" type="ORF">EDM58_17565</name>
</gene>